<dbReference type="EMBL" id="CAJVPL010000221">
    <property type="protein sequence ID" value="CAG8467860.1"/>
    <property type="molecule type" value="Genomic_DNA"/>
</dbReference>
<comment type="function">
    <text evidence="1">Catalyzes the last step of tRNA splicing, the transfer of the splice junction 2'-phosphate from ligated tRNA to NAD to produce ADP-ribose 1''-2'' cyclic phosphate.</text>
</comment>
<dbReference type="GO" id="GO:0000215">
    <property type="term" value="F:tRNA 2'-phosphotransferase activity"/>
    <property type="evidence" value="ECO:0007669"/>
    <property type="project" value="UniProtKB-EC"/>
</dbReference>
<keyword evidence="4" id="KW-0808">Transferase</keyword>
<dbReference type="Proteomes" id="UP000789831">
    <property type="component" value="Unassembled WGS sequence"/>
</dbReference>
<feature type="compositionally biased region" description="Basic residues" evidence="7">
    <location>
        <begin position="1"/>
        <end position="10"/>
    </location>
</feature>
<evidence type="ECO:0000313" key="9">
    <source>
        <dbReference type="Proteomes" id="UP000789831"/>
    </source>
</evidence>
<dbReference type="PANTHER" id="PTHR12684:SF2">
    <property type="entry name" value="TRNA 2'-PHOSPHOTRANSFERASE 1"/>
    <property type="match status" value="1"/>
</dbReference>
<dbReference type="Gene3D" id="3.20.170.30">
    <property type="match status" value="1"/>
</dbReference>
<evidence type="ECO:0000256" key="6">
    <source>
        <dbReference type="ARBA" id="ARBA00047949"/>
    </source>
</evidence>
<proteinExistence type="inferred from homology"/>
<comment type="catalytic activity">
    <reaction evidence="6">
        <text>2'-phospho-[ligated tRNA] + NAD(+) = mature tRNA + ADP-alpha-D-ribose 1'',2''-cyclic phosphate + nicotinamide</text>
        <dbReference type="Rhea" id="RHEA:23324"/>
        <dbReference type="Rhea" id="RHEA-COMP:11106"/>
        <dbReference type="Rhea" id="RHEA-COMP:11107"/>
        <dbReference type="ChEBI" id="CHEBI:17154"/>
        <dbReference type="ChEBI" id="CHEBI:57540"/>
        <dbReference type="ChEBI" id="CHEBI:76596"/>
        <dbReference type="ChEBI" id="CHEBI:82883"/>
        <dbReference type="ChEBI" id="CHEBI:85027"/>
        <dbReference type="EC" id="2.7.1.160"/>
    </reaction>
</comment>
<keyword evidence="9" id="KW-1185">Reference proteome</keyword>
<dbReference type="OrthoDB" id="419694at2759"/>
<dbReference type="EC" id="2.7.1.160" evidence="3"/>
<dbReference type="Pfam" id="PF01885">
    <property type="entry name" value="PTS_2-RNA"/>
    <property type="match status" value="1"/>
</dbReference>
<dbReference type="GO" id="GO:0006388">
    <property type="term" value="P:tRNA splicing, via endonucleolytic cleavage and ligation"/>
    <property type="evidence" value="ECO:0007669"/>
    <property type="project" value="TreeGrafter"/>
</dbReference>
<comment type="similarity">
    <text evidence="2">Belongs to the KptA/TPT1 family.</text>
</comment>
<feature type="region of interest" description="Disordered" evidence="7">
    <location>
        <begin position="1"/>
        <end position="20"/>
    </location>
</feature>
<protein>
    <recommendedName>
        <fullName evidence="3">2'-phosphotransferase</fullName>
        <ecNumber evidence="3">2.7.1.160</ecNumber>
    </recommendedName>
</protein>
<dbReference type="InterPro" id="IPR042080">
    <property type="entry name" value="RNA_2'-PTrans_N"/>
</dbReference>
<evidence type="ECO:0000313" key="8">
    <source>
        <dbReference type="EMBL" id="CAG8467860.1"/>
    </source>
</evidence>
<name>A0A9N8VZ87_9GLOM</name>
<keyword evidence="5" id="KW-0520">NAD</keyword>
<evidence type="ECO:0000256" key="2">
    <source>
        <dbReference type="ARBA" id="ARBA00009836"/>
    </source>
</evidence>
<dbReference type="AlphaFoldDB" id="A0A9N8VZ87"/>
<comment type="caution">
    <text evidence="8">The sequence shown here is derived from an EMBL/GenBank/DDBJ whole genome shotgun (WGS) entry which is preliminary data.</text>
</comment>
<sequence length="226" mass="25792">MSSHKTSRDKHRQERKKDDPTVRLSKTLSYILRHGAAKEGLQLRSDGYVKVDELLKLPKLRGKTFADIETVVQNNDKQRFKLLEEESSTGDGKSEWYIRANQGHTVKVEQLELEKITDPALFPQVIHGTFLNKWKSINSTGLKKMTRNHIHFAVGRWGVRVTCDLFIYVDIEKAMTDGIEFFQSENGVILSTGIDGTLPIQYFKKVEDLSGTILYLNSDRESSSFG</sequence>
<organism evidence="8 9">
    <name type="scientific">Ambispora gerdemannii</name>
    <dbReference type="NCBI Taxonomy" id="144530"/>
    <lineage>
        <taxon>Eukaryota</taxon>
        <taxon>Fungi</taxon>
        <taxon>Fungi incertae sedis</taxon>
        <taxon>Mucoromycota</taxon>
        <taxon>Glomeromycotina</taxon>
        <taxon>Glomeromycetes</taxon>
        <taxon>Archaeosporales</taxon>
        <taxon>Ambisporaceae</taxon>
        <taxon>Ambispora</taxon>
    </lineage>
</organism>
<dbReference type="InterPro" id="IPR002745">
    <property type="entry name" value="Ptrans_KptA/Tpt1"/>
</dbReference>
<evidence type="ECO:0000256" key="1">
    <source>
        <dbReference type="ARBA" id="ARBA00003343"/>
    </source>
</evidence>
<gene>
    <name evidence="8" type="ORF">AGERDE_LOCUS2585</name>
</gene>
<feature type="compositionally biased region" description="Basic and acidic residues" evidence="7">
    <location>
        <begin position="11"/>
        <end position="20"/>
    </location>
</feature>
<dbReference type="SUPFAM" id="SSF56399">
    <property type="entry name" value="ADP-ribosylation"/>
    <property type="match status" value="1"/>
</dbReference>
<evidence type="ECO:0000256" key="5">
    <source>
        <dbReference type="ARBA" id="ARBA00023027"/>
    </source>
</evidence>
<dbReference type="PANTHER" id="PTHR12684">
    <property type="entry name" value="PUTATIVE PHOSPHOTRANSFERASE"/>
    <property type="match status" value="1"/>
</dbReference>
<dbReference type="Gene3D" id="1.10.10.970">
    <property type="entry name" value="RNA 2'-phosphotransferase, Tpt1/KptA family, N-terminal domain"/>
    <property type="match status" value="1"/>
</dbReference>
<accession>A0A9N8VZ87</accession>
<evidence type="ECO:0000256" key="3">
    <source>
        <dbReference type="ARBA" id="ARBA00012007"/>
    </source>
</evidence>
<reference evidence="8" key="1">
    <citation type="submission" date="2021-06" db="EMBL/GenBank/DDBJ databases">
        <authorList>
            <person name="Kallberg Y."/>
            <person name="Tangrot J."/>
            <person name="Rosling A."/>
        </authorList>
    </citation>
    <scope>NUCLEOTIDE SEQUENCE</scope>
    <source>
        <strain evidence="8">MT106</strain>
    </source>
</reference>
<evidence type="ECO:0000256" key="7">
    <source>
        <dbReference type="SAM" id="MobiDB-lite"/>
    </source>
</evidence>
<dbReference type="InterPro" id="IPR042081">
    <property type="entry name" value="RNA_2'-PTrans_C"/>
</dbReference>
<evidence type="ECO:0000256" key="4">
    <source>
        <dbReference type="ARBA" id="ARBA00022679"/>
    </source>
</evidence>